<keyword evidence="2" id="KW-1185">Reference proteome</keyword>
<reference evidence="1 2" key="1">
    <citation type="submission" date="2019-06" db="EMBL/GenBank/DDBJ databases">
        <title>Genome analyses of bacteria isolated from kimchi.</title>
        <authorList>
            <person name="Lee S."/>
            <person name="Ahn S."/>
            <person name="Roh S."/>
        </authorList>
    </citation>
    <scope>NUCLEOTIDE SEQUENCE [LARGE SCALE GENOMIC DNA]</scope>
    <source>
        <strain evidence="1 2">CBA4606</strain>
    </source>
</reference>
<protein>
    <submittedName>
        <fullName evidence="1">Uncharacterized protein</fullName>
    </submittedName>
</protein>
<dbReference type="AlphaFoldDB" id="A0A5B8SPF0"/>
<sequence>MNSDHSVTLTPAAQATLLLTCYFGKATRDTVNPLTPVEWSQFSQWLHERGFTPVDLLQIESKPMLCEWDGSSITVERIKYLLRRGVGMALAVEKWLRAGLWIITRSDPEYPEQLEVQLKHAAPPVLFGCGDVGLLTSGRGVIVESSSTEQGSLDFAYHLDGSAVQGDEATLFRTLSGNAGVIGFLSEGLLQATLSAKWRQALVAGSLALVSPSSPGS</sequence>
<evidence type="ECO:0000313" key="2">
    <source>
        <dbReference type="Proteomes" id="UP000321272"/>
    </source>
</evidence>
<dbReference type="Proteomes" id="UP000321272">
    <property type="component" value="Chromosome"/>
</dbReference>
<organism evidence="1 2">
    <name type="scientific">Pistricoccus aurantiacus</name>
    <dbReference type="NCBI Taxonomy" id="1883414"/>
    <lineage>
        <taxon>Bacteria</taxon>
        <taxon>Pseudomonadati</taxon>
        <taxon>Pseudomonadota</taxon>
        <taxon>Gammaproteobacteria</taxon>
        <taxon>Oceanospirillales</taxon>
        <taxon>Halomonadaceae</taxon>
        <taxon>Pistricoccus</taxon>
    </lineage>
</organism>
<accession>A0A5B8SPF0</accession>
<proteinExistence type="predicted"/>
<gene>
    <name evidence="1" type="ORF">FGL86_05845</name>
</gene>
<name>A0A5B8SPF0_9GAMM</name>
<dbReference type="Gene3D" id="3.40.50.450">
    <property type="match status" value="1"/>
</dbReference>
<dbReference type="RefSeq" id="WP_147183708.1">
    <property type="nucleotide sequence ID" value="NZ_CP042382.1"/>
</dbReference>
<evidence type="ECO:0000313" key="1">
    <source>
        <dbReference type="EMBL" id="QEA38646.1"/>
    </source>
</evidence>
<dbReference type="OrthoDB" id="9785707at2"/>
<dbReference type="KEGG" id="paur:FGL86_05845"/>
<dbReference type="EMBL" id="CP042382">
    <property type="protein sequence ID" value="QEA38646.1"/>
    <property type="molecule type" value="Genomic_DNA"/>
</dbReference>